<dbReference type="EMBL" id="CP004346">
    <property type="protein sequence ID" value="AGH42020.1"/>
    <property type="molecule type" value="Genomic_DNA"/>
</dbReference>
<dbReference type="KEGG" id="btp:D805_1753"/>
<feature type="compositionally biased region" description="Polar residues" evidence="1">
    <location>
        <begin position="356"/>
        <end position="383"/>
    </location>
</feature>
<name>M4RES7_9BIFI</name>
<accession>M4RES7</accession>
<evidence type="ECO:0000313" key="3">
    <source>
        <dbReference type="EMBL" id="AGH42020.1"/>
    </source>
</evidence>
<gene>
    <name evidence="3" type="ORF">D805_1753</name>
</gene>
<dbReference type="AlphaFoldDB" id="M4RES7"/>
<feature type="compositionally biased region" description="Polar residues" evidence="1">
    <location>
        <begin position="403"/>
        <end position="419"/>
    </location>
</feature>
<keyword evidence="4" id="KW-1185">Reference proteome</keyword>
<sequence length="439" mass="47631">MRTRRGAGADCALRRFILVFALLCGMILPLGGCSVDTGTSPEDFSKAAREHGMMVKDLGDGCSNAANVIGSDLSDLSDEITFKSCSAAADSSEDGIVVIYVEALDPIDAKKSLNNYSGYLKSKVTNMTNVPNGLEFSYSGDWGAVYAKRYSILFALASTANRDRAKEFSQSMGYGVKSIDSHDLVRPACYALAFVIGVISYVWKMFRQKRQAARMARLAWQQQATAPSMPMSTGSVAMPVMPTNATFTPNVPAASVPDVNVPATSVPGAGVGMPMSPDLSQTQFGTFQPQYPAQPQYAGQQQFLPQPQADEPMREQSQNVYQPQPYQPQTFEPLSFEPQSAGSQSSGSQPLEPQSFAPQSFVPQSSEPQTFFPQPSPDQQLSALQFGVPSQDAESVPDAPQLFQPQSFEPQSFTAQPSDIQPDDGQPRYPDQSQYPERQ</sequence>
<evidence type="ECO:0000256" key="2">
    <source>
        <dbReference type="SAM" id="Phobius"/>
    </source>
</evidence>
<evidence type="ECO:0000313" key="4">
    <source>
        <dbReference type="Proteomes" id="UP000011835"/>
    </source>
</evidence>
<keyword evidence="2" id="KW-0472">Membrane</keyword>
<dbReference type="PATRIC" id="fig|1254439.12.peg.1745"/>
<feature type="compositionally biased region" description="Low complexity" evidence="1">
    <location>
        <begin position="287"/>
        <end position="296"/>
    </location>
</feature>
<proteinExistence type="predicted"/>
<evidence type="ECO:0000256" key="1">
    <source>
        <dbReference type="SAM" id="MobiDB-lite"/>
    </source>
</evidence>
<feature type="region of interest" description="Disordered" evidence="1">
    <location>
        <begin position="309"/>
        <end position="439"/>
    </location>
</feature>
<feature type="region of interest" description="Disordered" evidence="1">
    <location>
        <begin position="272"/>
        <end position="296"/>
    </location>
</feature>
<protein>
    <submittedName>
        <fullName evidence="3">Uncharacterized protein</fullName>
    </submittedName>
</protein>
<feature type="compositionally biased region" description="Low complexity" evidence="1">
    <location>
        <begin position="339"/>
        <end position="349"/>
    </location>
</feature>
<feature type="transmembrane region" description="Helical" evidence="2">
    <location>
        <begin position="184"/>
        <end position="203"/>
    </location>
</feature>
<dbReference type="Proteomes" id="UP000011835">
    <property type="component" value="Chromosome"/>
</dbReference>
<dbReference type="RefSeq" id="WP_015451269.1">
    <property type="nucleotide sequence ID" value="NC_020546.1"/>
</dbReference>
<dbReference type="HOGENOM" id="CLU_623576_0_0_11"/>
<organism evidence="3 4">
    <name type="scientific">Bifidobacterium thermophilum RBL67</name>
    <dbReference type="NCBI Taxonomy" id="1254439"/>
    <lineage>
        <taxon>Bacteria</taxon>
        <taxon>Bacillati</taxon>
        <taxon>Actinomycetota</taxon>
        <taxon>Actinomycetes</taxon>
        <taxon>Bifidobacteriales</taxon>
        <taxon>Bifidobacteriaceae</taxon>
        <taxon>Bifidobacterium</taxon>
    </lineage>
</organism>
<keyword evidence="2" id="KW-1133">Transmembrane helix</keyword>
<reference evidence="3 4" key="1">
    <citation type="journal article" date="2013" name="Genome Announc.">
        <title>Complete Genome Sequence of the Probiotic Bifidobacterium thermophilum Strain RBL67.</title>
        <authorList>
            <person name="Jans C."/>
            <person name="Lacroix C."/>
            <person name="Follador R."/>
            <person name="Stevens M.J."/>
        </authorList>
    </citation>
    <scope>NUCLEOTIDE SEQUENCE [LARGE SCALE GENOMIC DNA]</scope>
    <source>
        <strain evidence="3 4">RBL67</strain>
    </source>
</reference>
<keyword evidence="2" id="KW-0812">Transmembrane</keyword>
<feature type="transmembrane region" description="Helical" evidence="2">
    <location>
        <begin position="12"/>
        <end position="31"/>
    </location>
</feature>